<dbReference type="EMBL" id="KN402670">
    <property type="protein sequence ID" value="KHG14950.1"/>
    <property type="molecule type" value="Genomic_DNA"/>
</dbReference>
<dbReference type="GO" id="GO:0050832">
    <property type="term" value="P:defense response to fungus"/>
    <property type="evidence" value="ECO:0007669"/>
    <property type="project" value="UniProtKB-KW"/>
</dbReference>
<accession>A0A0B0NQ31</accession>
<keyword evidence="4" id="KW-0611">Plant defense</keyword>
<evidence type="ECO:0000256" key="2">
    <source>
        <dbReference type="ARBA" id="ARBA00022529"/>
    </source>
</evidence>
<name>A0A0B0NQ31_GOSAR</name>
<evidence type="ECO:0000256" key="6">
    <source>
        <dbReference type="SAM" id="SignalP"/>
    </source>
</evidence>
<feature type="signal peptide" evidence="6">
    <location>
        <begin position="1"/>
        <end position="25"/>
    </location>
</feature>
<dbReference type="Pfam" id="PF07333">
    <property type="entry name" value="SLR1-BP"/>
    <property type="match status" value="1"/>
</dbReference>
<keyword evidence="5" id="KW-1015">Disulfide bond</keyword>
<sequence>MAKISHFLIIALVFTVVTMVAETEACEMTLYPTNCIVQDCQNKCLEKSPTFTGQCQGFKCVCTWPCD</sequence>
<dbReference type="Proteomes" id="UP000032142">
    <property type="component" value="Unassembled WGS sequence"/>
</dbReference>
<evidence type="ECO:0000313" key="8">
    <source>
        <dbReference type="Proteomes" id="UP000032142"/>
    </source>
</evidence>
<organism evidence="7 8">
    <name type="scientific">Gossypium arboreum</name>
    <name type="common">Tree cotton</name>
    <name type="synonym">Gossypium nanking</name>
    <dbReference type="NCBI Taxonomy" id="29729"/>
    <lineage>
        <taxon>Eukaryota</taxon>
        <taxon>Viridiplantae</taxon>
        <taxon>Streptophyta</taxon>
        <taxon>Embryophyta</taxon>
        <taxon>Tracheophyta</taxon>
        <taxon>Spermatophyta</taxon>
        <taxon>Magnoliopsida</taxon>
        <taxon>eudicotyledons</taxon>
        <taxon>Gunneridae</taxon>
        <taxon>Pentapetalae</taxon>
        <taxon>rosids</taxon>
        <taxon>malvids</taxon>
        <taxon>Malvales</taxon>
        <taxon>Malvaceae</taxon>
        <taxon>Malvoideae</taxon>
        <taxon>Gossypium</taxon>
    </lineage>
</organism>
<gene>
    <name evidence="7" type="ORF">F383_04697</name>
</gene>
<dbReference type="InterPro" id="IPR010851">
    <property type="entry name" value="DEFL"/>
</dbReference>
<evidence type="ECO:0000256" key="3">
    <source>
        <dbReference type="ARBA" id="ARBA00022577"/>
    </source>
</evidence>
<evidence type="ECO:0000256" key="1">
    <source>
        <dbReference type="ARBA" id="ARBA00006722"/>
    </source>
</evidence>
<keyword evidence="6" id="KW-0732">Signal</keyword>
<proteinExistence type="inferred from homology"/>
<dbReference type="GO" id="GO:0031640">
    <property type="term" value="P:killing of cells of another organism"/>
    <property type="evidence" value="ECO:0007669"/>
    <property type="project" value="UniProtKB-KW"/>
</dbReference>
<evidence type="ECO:0000256" key="4">
    <source>
        <dbReference type="ARBA" id="ARBA00022821"/>
    </source>
</evidence>
<reference evidence="8" key="1">
    <citation type="submission" date="2014-09" db="EMBL/GenBank/DDBJ databases">
        <authorList>
            <person name="Mudge J."/>
            <person name="Ramaraj T."/>
            <person name="Lindquist I.E."/>
            <person name="Bharti A.K."/>
            <person name="Sundararajan A."/>
            <person name="Cameron C.T."/>
            <person name="Woodward J.E."/>
            <person name="May G.D."/>
            <person name="Brubaker C."/>
            <person name="Broadhvest J."/>
            <person name="Wilkins T.A."/>
        </authorList>
    </citation>
    <scope>NUCLEOTIDE SEQUENCE</scope>
    <source>
        <strain evidence="8">cv. AKA8401</strain>
    </source>
</reference>
<evidence type="ECO:0000313" key="7">
    <source>
        <dbReference type="EMBL" id="KHG14950.1"/>
    </source>
</evidence>
<feature type="chain" id="PRO_5002056609" evidence="6">
    <location>
        <begin position="26"/>
        <end position="67"/>
    </location>
</feature>
<comment type="similarity">
    <text evidence="1">Belongs to the DEFL family.</text>
</comment>
<dbReference type="AlphaFoldDB" id="A0A0B0NQ31"/>
<evidence type="ECO:0000256" key="5">
    <source>
        <dbReference type="ARBA" id="ARBA00023157"/>
    </source>
</evidence>
<keyword evidence="3" id="KW-0295">Fungicide</keyword>
<keyword evidence="8" id="KW-1185">Reference proteome</keyword>
<protein>
    <submittedName>
        <fullName evidence="7">Defensin protein</fullName>
    </submittedName>
</protein>
<keyword evidence="2" id="KW-0929">Antimicrobial</keyword>
<dbReference type="SMR" id="A0A0B0NQ31"/>